<keyword evidence="2" id="KW-0285">Flavoprotein</keyword>
<dbReference type="PANTHER" id="PTHR23023">
    <property type="entry name" value="DIMETHYLANILINE MONOOXYGENASE"/>
    <property type="match status" value="1"/>
</dbReference>
<dbReference type="EMBL" id="QLNQ01000001">
    <property type="protein sequence ID" value="RCK67275.1"/>
    <property type="molecule type" value="Genomic_DNA"/>
</dbReference>
<dbReference type="Pfam" id="PF00743">
    <property type="entry name" value="FMO-like"/>
    <property type="match status" value="2"/>
</dbReference>
<evidence type="ECO:0000313" key="7">
    <source>
        <dbReference type="Proteomes" id="UP000253472"/>
    </source>
</evidence>
<dbReference type="SUPFAM" id="SSF51905">
    <property type="entry name" value="FAD/NAD(P)-binding domain"/>
    <property type="match status" value="2"/>
</dbReference>
<dbReference type="Proteomes" id="UP000253472">
    <property type="component" value="Unassembled WGS sequence"/>
</dbReference>
<sequence>MTILEDLDFGNPVGVSSSQVKTVAIIGGGASGAIILDSLLKEPSGITKIVVFERQKKLGGDWIVNEETVSTPNDIVKSGSYDNDPQLDNPFHEVDPGVRKLVLPKNTQERFIETPSYEGITTNIIERLMTFSDTNRWDVEGDDEARRYVGGNVVQQYIEKYINRNLGDPVSTYDLALQLKIFRVTVRTAEDDKHDLWYQEDFDTVVVATGHYHVPFIPHVPGLRDVQEQFPEKIQHAKFYRNPSAYKGKTVIVVGARASGVDLSRCISKEPGATVYQSIRNLETANFVFKNESLSTKPAIREYQIDGSDVNVIFEDGTVIRNPDHIIYGTGYLFSYPFLNRFTNNKITDRLIVPGLYQHTFLISDPLITIIGVPVDGISFRVFEYQSILVARYLTGKITLPPRNVQTEWAANRLEEKKNTRAYHTISIVDALSYSQDLTRLGQVPDGVAVGRQFPVLTDEDILESKSSIEKLLKLWNEA</sequence>
<evidence type="ECO:0000256" key="3">
    <source>
        <dbReference type="ARBA" id="ARBA00022827"/>
    </source>
</evidence>
<evidence type="ECO:0000256" key="2">
    <source>
        <dbReference type="ARBA" id="ARBA00022630"/>
    </source>
</evidence>
<evidence type="ECO:0000256" key="1">
    <source>
        <dbReference type="ARBA" id="ARBA00009183"/>
    </source>
</evidence>
<name>A0A367YN09_9ASCO</name>
<dbReference type="InterPro" id="IPR020946">
    <property type="entry name" value="Flavin_mOase-like"/>
</dbReference>
<dbReference type="InterPro" id="IPR050346">
    <property type="entry name" value="FMO-like"/>
</dbReference>
<keyword evidence="6" id="KW-0503">Monooxygenase</keyword>
<reference evidence="6 7" key="1">
    <citation type="submission" date="2018-06" db="EMBL/GenBank/DDBJ databases">
        <title>Whole genome sequencing of Candida tropicalis (genome annotated by CSBL at Korea University).</title>
        <authorList>
            <person name="Ahn J."/>
        </authorList>
    </citation>
    <scope>NUCLEOTIDE SEQUENCE [LARGE SCALE GENOMIC DNA]</scope>
    <source>
        <strain evidence="6 7">ATCC 20962</strain>
    </source>
</reference>
<dbReference type="GO" id="GO:0050660">
    <property type="term" value="F:flavin adenine dinucleotide binding"/>
    <property type="evidence" value="ECO:0007669"/>
    <property type="project" value="InterPro"/>
</dbReference>
<evidence type="ECO:0000313" key="6">
    <source>
        <dbReference type="EMBL" id="RCK67275.1"/>
    </source>
</evidence>
<organism evidence="6 7">
    <name type="scientific">Candida viswanathii</name>
    <dbReference type="NCBI Taxonomy" id="5486"/>
    <lineage>
        <taxon>Eukaryota</taxon>
        <taxon>Fungi</taxon>
        <taxon>Dikarya</taxon>
        <taxon>Ascomycota</taxon>
        <taxon>Saccharomycotina</taxon>
        <taxon>Pichiomycetes</taxon>
        <taxon>Debaryomycetaceae</taxon>
        <taxon>Candida/Lodderomyces clade</taxon>
        <taxon>Candida</taxon>
    </lineage>
</organism>
<keyword evidence="7" id="KW-1185">Reference proteome</keyword>
<evidence type="ECO:0000256" key="4">
    <source>
        <dbReference type="ARBA" id="ARBA00022857"/>
    </source>
</evidence>
<comment type="similarity">
    <text evidence="1">Belongs to the FMO family.</text>
</comment>
<evidence type="ECO:0000256" key="5">
    <source>
        <dbReference type="ARBA" id="ARBA00023002"/>
    </source>
</evidence>
<keyword evidence="3" id="KW-0274">FAD</keyword>
<protein>
    <submittedName>
        <fullName evidence="6">Thiol-specific monooxygenase</fullName>
    </submittedName>
</protein>
<dbReference type="InterPro" id="IPR000960">
    <property type="entry name" value="Flavin_mOase"/>
</dbReference>
<dbReference type="OrthoDB" id="66881at2759"/>
<dbReference type="InterPro" id="IPR036188">
    <property type="entry name" value="FAD/NAD-bd_sf"/>
</dbReference>
<dbReference type="PIRSF" id="PIRSF000332">
    <property type="entry name" value="FMO"/>
    <property type="match status" value="1"/>
</dbReference>
<gene>
    <name evidence="6" type="primary">fmo1_2</name>
    <name evidence="6" type="ORF">Cantr_02775</name>
</gene>
<comment type="caution">
    <text evidence="6">The sequence shown here is derived from an EMBL/GenBank/DDBJ whole genome shotgun (WGS) entry which is preliminary data.</text>
</comment>
<dbReference type="AlphaFoldDB" id="A0A367YN09"/>
<dbReference type="GO" id="GO:0004499">
    <property type="term" value="F:N,N-dimethylaniline monooxygenase activity"/>
    <property type="evidence" value="ECO:0007669"/>
    <property type="project" value="InterPro"/>
</dbReference>
<proteinExistence type="inferred from homology"/>
<keyword evidence="5" id="KW-0560">Oxidoreductase</keyword>
<dbReference type="Gene3D" id="3.50.50.60">
    <property type="entry name" value="FAD/NAD(P)-binding domain"/>
    <property type="match status" value="2"/>
</dbReference>
<keyword evidence="4" id="KW-0521">NADP</keyword>
<dbReference type="STRING" id="5486.A0A367YN09"/>
<accession>A0A367YN09</accession>
<dbReference type="GO" id="GO:0050661">
    <property type="term" value="F:NADP binding"/>
    <property type="evidence" value="ECO:0007669"/>
    <property type="project" value="InterPro"/>
</dbReference>